<feature type="domain" description="Aldehyde oxidase/xanthine dehydrogenase first molybdopterin binding" evidence="3">
    <location>
        <begin position="1"/>
        <end position="79"/>
    </location>
</feature>
<dbReference type="GO" id="GO:0016491">
    <property type="term" value="F:oxidoreductase activity"/>
    <property type="evidence" value="ECO:0007669"/>
    <property type="project" value="InterPro"/>
</dbReference>
<evidence type="ECO:0000256" key="2">
    <source>
        <dbReference type="ARBA" id="ARBA00022505"/>
    </source>
</evidence>
<dbReference type="PANTHER" id="PTHR11908:SF132">
    <property type="entry name" value="ALDEHYDE OXIDASE 1-RELATED"/>
    <property type="match status" value="1"/>
</dbReference>
<evidence type="ECO:0000256" key="1">
    <source>
        <dbReference type="ARBA" id="ARBA00006849"/>
    </source>
</evidence>
<dbReference type="Gene3D" id="3.30.365.10">
    <property type="entry name" value="Aldehyde oxidase/xanthine dehydrogenase, molybdopterin binding domain"/>
    <property type="match status" value="2"/>
</dbReference>
<evidence type="ECO:0000313" key="4">
    <source>
        <dbReference type="EMBL" id="MCR6679360.1"/>
    </source>
</evidence>
<name>A0AAW5MXQ9_9ESCH</name>
<dbReference type="InterPro" id="IPR008274">
    <property type="entry name" value="AldOxase/xan_DH_MoCoBD1"/>
</dbReference>
<proteinExistence type="inferred from homology"/>
<dbReference type="InterPro" id="IPR016208">
    <property type="entry name" value="Ald_Oxase/xanthine_DH-like"/>
</dbReference>
<dbReference type="Proteomes" id="UP001206878">
    <property type="component" value="Unassembled WGS sequence"/>
</dbReference>
<comment type="similarity">
    <text evidence="1">Belongs to the xanthine dehydrogenase family.</text>
</comment>
<dbReference type="InterPro" id="IPR037165">
    <property type="entry name" value="AldOxase/xan_DH_Mopterin-bd_sf"/>
</dbReference>
<evidence type="ECO:0000313" key="5">
    <source>
        <dbReference type="Proteomes" id="UP001206878"/>
    </source>
</evidence>
<reference evidence="4" key="1">
    <citation type="submission" date="2022-07" db="EMBL/GenBank/DDBJ databases">
        <title>Diversity of ethanolamine utilization by human commensal Escherichia coli.</title>
        <authorList>
            <person name="Jubelin G."/>
        </authorList>
    </citation>
    <scope>NUCLEOTIDE SEQUENCE</scope>
    <source>
        <strain evidence="4">S1</strain>
    </source>
</reference>
<comment type="caution">
    <text evidence="4">The sequence shown here is derived from an EMBL/GenBank/DDBJ whole genome shotgun (WGS) entry which is preliminary data.</text>
</comment>
<evidence type="ECO:0000259" key="3">
    <source>
        <dbReference type="Pfam" id="PF02738"/>
    </source>
</evidence>
<feature type="non-terminal residue" evidence="4">
    <location>
        <position position="1"/>
    </location>
</feature>
<protein>
    <submittedName>
        <fullName evidence="4">Molybdopterin-dependent oxidoreductase</fullName>
    </submittedName>
</protein>
<dbReference type="SUPFAM" id="SSF56003">
    <property type="entry name" value="Molybdenum cofactor-binding domain"/>
    <property type="match status" value="1"/>
</dbReference>
<dbReference type="EMBL" id="JANPXH010001163">
    <property type="protein sequence ID" value="MCR6679360.1"/>
    <property type="molecule type" value="Genomic_DNA"/>
</dbReference>
<keyword evidence="2" id="KW-0500">Molybdenum</keyword>
<dbReference type="Pfam" id="PF02738">
    <property type="entry name" value="MoCoBD_1"/>
    <property type="match status" value="1"/>
</dbReference>
<dbReference type="PANTHER" id="PTHR11908">
    <property type="entry name" value="XANTHINE DEHYDROGENASE"/>
    <property type="match status" value="1"/>
</dbReference>
<dbReference type="GO" id="GO:0005506">
    <property type="term" value="F:iron ion binding"/>
    <property type="evidence" value="ECO:0007669"/>
    <property type="project" value="InterPro"/>
</dbReference>
<dbReference type="AlphaFoldDB" id="A0AAW5MXQ9"/>
<accession>A0AAW5MXQ9</accession>
<gene>
    <name evidence="4" type="ORF">NVV43_28290</name>
</gene>
<organism evidence="4 5">
    <name type="scientific">Escherichia marmotae</name>
    <dbReference type="NCBI Taxonomy" id="1499973"/>
    <lineage>
        <taxon>Bacteria</taxon>
        <taxon>Pseudomonadati</taxon>
        <taxon>Pseudomonadota</taxon>
        <taxon>Gammaproteobacteria</taxon>
        <taxon>Enterobacterales</taxon>
        <taxon>Enterobacteriaceae</taxon>
        <taxon>Escherichia</taxon>
    </lineage>
</organism>
<feature type="non-terminal residue" evidence="4">
    <location>
        <position position="83"/>
    </location>
</feature>
<sequence length="83" mass="9470">FADADVIIERTYNSTQAQQCPTETHICFTRMDGDRLVIHASTQVPWHLRRQVARLVGMKQHKVHVIKERVGGGFGSKQDILLE</sequence>